<dbReference type="InterPro" id="IPR011042">
    <property type="entry name" value="6-blade_b-propeller_TolB-like"/>
</dbReference>
<reference evidence="5" key="2">
    <citation type="journal article" date="2021" name="Genome Biol. Evol.">
        <title>Developing a high-quality reference genome for a parasitic bivalve with doubly uniparental inheritance (Bivalvia: Unionida).</title>
        <authorList>
            <person name="Smith C.H."/>
        </authorList>
    </citation>
    <scope>NUCLEOTIDE SEQUENCE</scope>
    <source>
        <strain evidence="5">CHS0354</strain>
        <tissue evidence="5">Mantle</tissue>
    </source>
</reference>
<comment type="subcellular location">
    <subcellularLocation>
        <location evidence="1">Secreted</location>
    </subcellularLocation>
</comment>
<evidence type="ECO:0000256" key="1">
    <source>
        <dbReference type="ARBA" id="ARBA00004613"/>
    </source>
</evidence>
<dbReference type="PANTHER" id="PTHR10009:SF18">
    <property type="entry name" value="PROTEIN YELLOW-LIKE PROTEIN"/>
    <property type="match status" value="1"/>
</dbReference>
<proteinExistence type="inferred from homology"/>
<reference evidence="5" key="3">
    <citation type="submission" date="2023-05" db="EMBL/GenBank/DDBJ databases">
        <authorList>
            <person name="Smith C.H."/>
        </authorList>
    </citation>
    <scope>NUCLEOTIDE SEQUENCE</scope>
    <source>
        <strain evidence="5">CHS0354</strain>
        <tissue evidence="5">Mantle</tissue>
    </source>
</reference>
<dbReference type="AlphaFoldDB" id="A0AAE0TKF1"/>
<feature type="chain" id="PRO_5042056025" description="Bee-milk protein" evidence="4">
    <location>
        <begin position="22"/>
        <end position="425"/>
    </location>
</feature>
<dbReference type="GO" id="GO:0005576">
    <property type="term" value="C:extracellular region"/>
    <property type="evidence" value="ECO:0007669"/>
    <property type="project" value="UniProtKB-SubCell"/>
</dbReference>
<dbReference type="EMBL" id="JAEAOA010001867">
    <property type="protein sequence ID" value="KAK3612112.1"/>
    <property type="molecule type" value="Genomic_DNA"/>
</dbReference>
<keyword evidence="4" id="KW-0732">Signal</keyword>
<keyword evidence="3" id="KW-0964">Secreted</keyword>
<protein>
    <recommendedName>
        <fullName evidence="7">Bee-milk protein</fullName>
    </recommendedName>
</protein>
<dbReference type="Pfam" id="PF03022">
    <property type="entry name" value="MRJP"/>
    <property type="match status" value="1"/>
</dbReference>
<sequence>MRGNLVPIALLFFLCMKGSQSVKVGHGEIMYEFFYIDYEWINESIKQSYIANGQYIVENCIITGIKVYNNNVYVTVPRWRMGVPASLNRVAMRRAETASHTAVLEPFPSWKMNEIGDCRNLQYVQSMEIDPNTGWMWIIDTGRINIFAVDGSSPENLCPAKLVVFDINYNRIVHSYEFPNEVVSRSSNFINDIVIDYVDGKARFAYISDTSDAKIVVYDYFTDSSYAFHHSSMVGGTNFPVAHVHVNGIALTSDFSAVFYCALSSLNLYKVPTSTLRTRGDFNRTVIDVGQKRGITDGMVAGQRNLYYGLLFQDGIDRLPIDAQSVMNSSNLITKNGTLVWADTFAFDEEYLWTSANNLNAFRMGTMKFNDSEPIVRIWKVFVGEKGYLTDAITKTFVNGARKSETYHAKFCFIAALFVVSFSIL</sequence>
<evidence type="ECO:0000313" key="6">
    <source>
        <dbReference type="Proteomes" id="UP001195483"/>
    </source>
</evidence>
<comment type="similarity">
    <text evidence="2">Belongs to the major royal jelly protein family.</text>
</comment>
<reference evidence="5" key="1">
    <citation type="journal article" date="2021" name="Genome Biol. Evol.">
        <title>A High-Quality Reference Genome for a Parasitic Bivalve with Doubly Uniparental Inheritance (Bivalvia: Unionida).</title>
        <authorList>
            <person name="Smith C.H."/>
        </authorList>
    </citation>
    <scope>NUCLEOTIDE SEQUENCE</scope>
    <source>
        <strain evidence="5">CHS0354</strain>
    </source>
</reference>
<evidence type="ECO:0000256" key="2">
    <source>
        <dbReference type="ARBA" id="ARBA00009127"/>
    </source>
</evidence>
<feature type="signal peptide" evidence="4">
    <location>
        <begin position="1"/>
        <end position="21"/>
    </location>
</feature>
<evidence type="ECO:0000313" key="5">
    <source>
        <dbReference type="EMBL" id="KAK3612112.1"/>
    </source>
</evidence>
<dbReference type="Proteomes" id="UP001195483">
    <property type="component" value="Unassembled WGS sequence"/>
</dbReference>
<dbReference type="SUPFAM" id="SSF63825">
    <property type="entry name" value="YWTD domain"/>
    <property type="match status" value="1"/>
</dbReference>
<keyword evidence="6" id="KW-1185">Reference proteome</keyword>
<dbReference type="Gene3D" id="2.120.10.30">
    <property type="entry name" value="TolB, C-terminal domain"/>
    <property type="match status" value="1"/>
</dbReference>
<dbReference type="InterPro" id="IPR017996">
    <property type="entry name" value="MRJP/yellow-related"/>
</dbReference>
<evidence type="ECO:0000256" key="4">
    <source>
        <dbReference type="SAM" id="SignalP"/>
    </source>
</evidence>
<name>A0AAE0TKF1_9BIVA</name>
<accession>A0AAE0TKF1</accession>
<organism evidence="5 6">
    <name type="scientific">Potamilus streckersoni</name>
    <dbReference type="NCBI Taxonomy" id="2493646"/>
    <lineage>
        <taxon>Eukaryota</taxon>
        <taxon>Metazoa</taxon>
        <taxon>Spiralia</taxon>
        <taxon>Lophotrochozoa</taxon>
        <taxon>Mollusca</taxon>
        <taxon>Bivalvia</taxon>
        <taxon>Autobranchia</taxon>
        <taxon>Heteroconchia</taxon>
        <taxon>Palaeoheterodonta</taxon>
        <taxon>Unionida</taxon>
        <taxon>Unionoidea</taxon>
        <taxon>Unionidae</taxon>
        <taxon>Ambleminae</taxon>
        <taxon>Lampsilini</taxon>
        <taxon>Potamilus</taxon>
    </lineage>
</organism>
<gene>
    <name evidence="5" type="ORF">CHS0354_031183</name>
</gene>
<comment type="caution">
    <text evidence="5">The sequence shown here is derived from an EMBL/GenBank/DDBJ whole genome shotgun (WGS) entry which is preliminary data.</text>
</comment>
<evidence type="ECO:0000256" key="3">
    <source>
        <dbReference type="ARBA" id="ARBA00022525"/>
    </source>
</evidence>
<evidence type="ECO:0008006" key="7">
    <source>
        <dbReference type="Google" id="ProtNLM"/>
    </source>
</evidence>
<dbReference type="PANTHER" id="PTHR10009">
    <property type="entry name" value="PROTEIN YELLOW-RELATED"/>
    <property type="match status" value="1"/>
</dbReference>